<dbReference type="EMBL" id="BSUL01000001">
    <property type="protein sequence ID" value="GMA28233.1"/>
    <property type="molecule type" value="Genomic_DNA"/>
</dbReference>
<dbReference type="Proteomes" id="UP001157160">
    <property type="component" value="Unassembled WGS sequence"/>
</dbReference>
<protein>
    <submittedName>
        <fullName evidence="1">Uncharacterized protein</fullName>
    </submittedName>
</protein>
<organism evidence="1 2">
    <name type="scientific">Arenivirga flava</name>
    <dbReference type="NCBI Taxonomy" id="1930060"/>
    <lineage>
        <taxon>Bacteria</taxon>
        <taxon>Bacillati</taxon>
        <taxon>Actinomycetota</taxon>
        <taxon>Actinomycetes</taxon>
        <taxon>Micrococcales</taxon>
        <taxon>Microbacteriaceae</taxon>
        <taxon>Arenivirga</taxon>
    </lineage>
</organism>
<gene>
    <name evidence="1" type="ORF">GCM10025874_14860</name>
</gene>
<dbReference type="SUPFAM" id="SSF54637">
    <property type="entry name" value="Thioesterase/thiol ester dehydrase-isomerase"/>
    <property type="match status" value="1"/>
</dbReference>
<evidence type="ECO:0000313" key="2">
    <source>
        <dbReference type="Proteomes" id="UP001157160"/>
    </source>
</evidence>
<name>A0AA37UCN5_9MICO</name>
<sequence>MDRAARGASLEVCYEVCSPAEVAPAVLYTRATTTIVLVDRASERPRRISDRERDVWSPYLEAPLEFSRRR</sequence>
<reference evidence="1 2" key="1">
    <citation type="journal article" date="2014" name="Int. J. Syst. Evol. Microbiol.">
        <title>Complete genome sequence of Corynebacterium casei LMG S-19264T (=DSM 44701T), isolated from a smear-ripened cheese.</title>
        <authorList>
            <consortium name="US DOE Joint Genome Institute (JGI-PGF)"/>
            <person name="Walter F."/>
            <person name="Albersmeier A."/>
            <person name="Kalinowski J."/>
            <person name="Ruckert C."/>
        </authorList>
    </citation>
    <scope>NUCLEOTIDE SEQUENCE [LARGE SCALE GENOMIC DNA]</scope>
    <source>
        <strain evidence="1 2">NBRC 112289</strain>
    </source>
</reference>
<proteinExistence type="predicted"/>
<dbReference type="Gene3D" id="3.10.129.10">
    <property type="entry name" value="Hotdog Thioesterase"/>
    <property type="match status" value="1"/>
</dbReference>
<dbReference type="AlphaFoldDB" id="A0AA37UCN5"/>
<dbReference type="InterPro" id="IPR029069">
    <property type="entry name" value="HotDog_dom_sf"/>
</dbReference>
<accession>A0AA37UCN5</accession>
<evidence type="ECO:0000313" key="1">
    <source>
        <dbReference type="EMBL" id="GMA28233.1"/>
    </source>
</evidence>
<keyword evidence="2" id="KW-1185">Reference proteome</keyword>
<comment type="caution">
    <text evidence="1">The sequence shown here is derived from an EMBL/GenBank/DDBJ whole genome shotgun (WGS) entry which is preliminary data.</text>
</comment>